<comment type="caution">
    <text evidence="2">The sequence shown here is derived from an EMBL/GenBank/DDBJ whole genome shotgun (WGS) entry which is preliminary data.</text>
</comment>
<protein>
    <recommendedName>
        <fullName evidence="4">Thioredoxin family protein</fullName>
    </recommendedName>
</protein>
<organism evidence="2 3">
    <name type="scientific">Burkholderia cepacia</name>
    <name type="common">Pseudomonas cepacia</name>
    <dbReference type="NCBI Taxonomy" id="292"/>
    <lineage>
        <taxon>Bacteria</taxon>
        <taxon>Pseudomonadati</taxon>
        <taxon>Pseudomonadota</taxon>
        <taxon>Betaproteobacteria</taxon>
        <taxon>Burkholderiales</taxon>
        <taxon>Burkholderiaceae</taxon>
        <taxon>Burkholderia</taxon>
        <taxon>Burkholderia cepacia complex</taxon>
    </lineage>
</organism>
<dbReference type="InterPro" id="IPR036249">
    <property type="entry name" value="Thioredoxin-like_sf"/>
</dbReference>
<dbReference type="EMBL" id="UARD01000011">
    <property type="protein sequence ID" value="SPV17965.1"/>
    <property type="molecule type" value="Genomic_DNA"/>
</dbReference>
<dbReference type="AlphaFoldDB" id="A0AAE8T2H9"/>
<evidence type="ECO:0000256" key="1">
    <source>
        <dbReference type="SAM" id="Phobius"/>
    </source>
</evidence>
<dbReference type="SUPFAM" id="SSF52833">
    <property type="entry name" value="Thioredoxin-like"/>
    <property type="match status" value="1"/>
</dbReference>
<gene>
    <name evidence="2" type="ORF">NCTC10661_02290</name>
</gene>
<keyword evidence="1" id="KW-0812">Transmembrane</keyword>
<dbReference type="Proteomes" id="UP000250416">
    <property type="component" value="Unassembled WGS sequence"/>
</dbReference>
<evidence type="ECO:0008006" key="4">
    <source>
        <dbReference type="Google" id="ProtNLM"/>
    </source>
</evidence>
<feature type="transmembrane region" description="Helical" evidence="1">
    <location>
        <begin position="65"/>
        <end position="83"/>
    </location>
</feature>
<proteinExistence type="predicted"/>
<evidence type="ECO:0000313" key="2">
    <source>
        <dbReference type="EMBL" id="SPV17965.1"/>
    </source>
</evidence>
<evidence type="ECO:0000313" key="3">
    <source>
        <dbReference type="Proteomes" id="UP000250416"/>
    </source>
</evidence>
<reference evidence="2 3" key="1">
    <citation type="submission" date="2018-06" db="EMBL/GenBank/DDBJ databases">
        <authorList>
            <consortium name="Pathogen Informatics"/>
            <person name="Doyle S."/>
        </authorList>
    </citation>
    <scope>NUCLEOTIDE SEQUENCE [LARGE SCALE GENOMIC DNA]</scope>
    <source>
        <strain evidence="2 3">NCTC10661</strain>
    </source>
</reference>
<keyword evidence="1" id="KW-0472">Membrane</keyword>
<name>A0AAE8T2H9_BURCE</name>
<keyword evidence="1" id="KW-1133">Transmembrane helix</keyword>
<accession>A0AAE8T2H9</accession>
<sequence length="239" mass="26999">MRSRICLARGDHAGMAGASTRTNRGAKFPIADTQSLLYFALRTLSFRQSTSAILRRSTKMARRRWVPFLAWVATASLSLPLVSPQVVLAGDETTANTPEPSPKLSWADRIRQAKVRKGEPIVLIVHSAKDCVYCQRWKGSLGGKGDFESWAKTHPDVHLFIVEREAIAVPETIDSYPPVVQWLFERRQRLGNLSPGTPTFEIFVRRNIIWKSYGLHSWDRDAFPALKDLDSRRVPSDVE</sequence>